<sequence length="297" mass="34348">MALPYEIRKQIIQCIGTCFHYKDNVEAFLMSCELNRKVASRHKDEKKFVWARLLMDDLDNDPNGEIYQRRILTELCKMRKLPDNDAPNPSAGLDALRRLKELAFENGIIVEENKTNAKIRKQIAQEKNKIAEERSAELVKLKQTVYSAFANQDRQGAGYALEDVLMRLFALEGIEYRKPYKLETQQIDGHFKYEGFDYLVEAKWENDPPNEQKIGGFERKVNTKLDSTRGMFFSMNGFRREVVQTFEGKKGNIILFSGEDLMHILEGRISLREAIQIKIEKAAQEGKPYTPITSILS</sequence>
<dbReference type="SUPFAM" id="SSF52980">
    <property type="entry name" value="Restriction endonuclease-like"/>
    <property type="match status" value="1"/>
</dbReference>
<dbReference type="RefSeq" id="WP_013608058.1">
    <property type="nucleotide sequence ID" value="NC_015152.1"/>
</dbReference>
<feature type="coiled-coil region" evidence="1">
    <location>
        <begin position="109"/>
        <end position="136"/>
    </location>
</feature>
<dbReference type="InterPro" id="IPR011335">
    <property type="entry name" value="Restrct_endonuc-II-like"/>
</dbReference>
<dbReference type="AlphaFoldDB" id="F0RRG0"/>
<dbReference type="Proteomes" id="UP000008466">
    <property type="component" value="Chromosome"/>
</dbReference>
<evidence type="ECO:0000313" key="2">
    <source>
        <dbReference type="EMBL" id="ADY14212.1"/>
    </source>
</evidence>
<keyword evidence="3" id="KW-1185">Reference proteome</keyword>
<evidence type="ECO:0008006" key="4">
    <source>
        <dbReference type="Google" id="ProtNLM"/>
    </source>
</evidence>
<dbReference type="EMBL" id="CP002541">
    <property type="protein sequence ID" value="ADY14212.1"/>
    <property type="molecule type" value="Genomic_DNA"/>
</dbReference>
<keyword evidence="1" id="KW-0175">Coiled coil</keyword>
<gene>
    <name evidence="2" type="ordered locus">SpiBuddy_2398</name>
</gene>
<dbReference type="OrthoDB" id="1395176at2"/>
<protein>
    <recommendedName>
        <fullName evidence="4">Restriction endonuclease type IV Mrr domain-containing protein</fullName>
    </recommendedName>
</protein>
<name>F0RRG0_SPHGB</name>
<dbReference type="KEGG" id="sbu:SpiBuddy_2398"/>
<reference evidence="3" key="1">
    <citation type="submission" date="2011-02" db="EMBL/GenBank/DDBJ databases">
        <title>Complete sequence of Spirochaeta sp. Buddy.</title>
        <authorList>
            <person name="Lucas S."/>
            <person name="Copeland A."/>
            <person name="Lapidus A."/>
            <person name="Cheng J.-F."/>
            <person name="Goodwin L."/>
            <person name="Pitluck S."/>
            <person name="Zeytun A."/>
            <person name="Detter J.C."/>
            <person name="Han C."/>
            <person name="Tapia R."/>
            <person name="Land M."/>
            <person name="Hauser L."/>
            <person name="Kyrpides N."/>
            <person name="Ivanova N."/>
            <person name="Mikhailova N."/>
            <person name="Pagani I."/>
            <person name="Ritalahti K.M."/>
            <person name="Loeffler F.E."/>
            <person name="Woyke T."/>
        </authorList>
    </citation>
    <scope>NUCLEOTIDE SEQUENCE [LARGE SCALE GENOMIC DNA]</scope>
    <source>
        <strain evidence="3">ATCC BAA-1886 / DSM 22777 / Buddy</strain>
    </source>
</reference>
<evidence type="ECO:0000313" key="3">
    <source>
        <dbReference type="Proteomes" id="UP000008466"/>
    </source>
</evidence>
<evidence type="ECO:0000256" key="1">
    <source>
        <dbReference type="SAM" id="Coils"/>
    </source>
</evidence>
<dbReference type="eggNOG" id="COG1715">
    <property type="taxonomic scope" value="Bacteria"/>
</dbReference>
<proteinExistence type="predicted"/>
<accession>F0RRG0</accession>
<organism evidence="2 3">
    <name type="scientific">Sphaerochaeta globosa (strain ATCC BAA-1886 / DSM 22777 / Buddy)</name>
    <name type="common">Spirochaeta sp. (strain Buddy)</name>
    <dbReference type="NCBI Taxonomy" id="158189"/>
    <lineage>
        <taxon>Bacteria</taxon>
        <taxon>Pseudomonadati</taxon>
        <taxon>Spirochaetota</taxon>
        <taxon>Spirochaetia</taxon>
        <taxon>Spirochaetales</taxon>
        <taxon>Sphaerochaetaceae</taxon>
        <taxon>Sphaerochaeta</taxon>
    </lineage>
</organism>
<dbReference type="HOGENOM" id="CLU_076893_0_0_12"/>